<feature type="non-terminal residue" evidence="1">
    <location>
        <position position="1"/>
    </location>
</feature>
<dbReference type="AlphaFoldDB" id="K1TZ78"/>
<sequence>SEAEIARIVNFYDYLEIQPIGNNRFMIEKEDCYVQNEEDLRNLNRKIVELGDKFGKPVVATCDLYFFIIQNQV</sequence>
<accession>K1TZ78</accession>
<dbReference type="EMBL" id="AJWY01003487">
    <property type="protein sequence ID" value="EKC75208.1"/>
    <property type="molecule type" value="Genomic_DNA"/>
</dbReference>
<dbReference type="Gene3D" id="3.20.20.140">
    <property type="entry name" value="Metal-dependent hydrolases"/>
    <property type="match status" value="1"/>
</dbReference>
<gene>
    <name evidence="1" type="ORF">LEA_05338</name>
</gene>
<reference evidence="1" key="1">
    <citation type="journal article" date="2013" name="Environ. Microbiol.">
        <title>Microbiota from the distal guts of lean and obese adolescents exhibit partial functional redundancy besides clear differences in community structure.</title>
        <authorList>
            <person name="Ferrer M."/>
            <person name="Ruiz A."/>
            <person name="Lanza F."/>
            <person name="Haange S.B."/>
            <person name="Oberbach A."/>
            <person name="Till H."/>
            <person name="Bargiela R."/>
            <person name="Campoy C."/>
            <person name="Segura M.T."/>
            <person name="Richter M."/>
            <person name="von Bergen M."/>
            <person name="Seifert J."/>
            <person name="Suarez A."/>
        </authorList>
    </citation>
    <scope>NUCLEOTIDE SEQUENCE</scope>
</reference>
<comment type="caution">
    <text evidence="1">The sequence shown here is derived from an EMBL/GenBank/DDBJ whole genome shotgun (WGS) entry which is preliminary data.</text>
</comment>
<organism evidence="1">
    <name type="scientific">human gut metagenome</name>
    <dbReference type="NCBI Taxonomy" id="408170"/>
    <lineage>
        <taxon>unclassified sequences</taxon>
        <taxon>metagenomes</taxon>
        <taxon>organismal metagenomes</taxon>
    </lineage>
</organism>
<proteinExistence type="predicted"/>
<name>K1TZ78_9ZZZZ</name>
<evidence type="ECO:0000313" key="1">
    <source>
        <dbReference type="EMBL" id="EKC75208.1"/>
    </source>
</evidence>
<protein>
    <submittedName>
        <fullName evidence="1">Polymerase C</fullName>
    </submittedName>
</protein>
<dbReference type="SUPFAM" id="SSF89550">
    <property type="entry name" value="PHP domain-like"/>
    <property type="match status" value="1"/>
</dbReference>
<dbReference type="InterPro" id="IPR016195">
    <property type="entry name" value="Pol/histidinol_Pase-like"/>
</dbReference>